<dbReference type="AlphaFoldDB" id="A0A6J7HIM9"/>
<evidence type="ECO:0000256" key="1">
    <source>
        <dbReference type="SAM" id="Phobius"/>
    </source>
</evidence>
<reference evidence="2" key="1">
    <citation type="submission" date="2020-05" db="EMBL/GenBank/DDBJ databases">
        <authorList>
            <person name="Chiriac C."/>
            <person name="Salcher M."/>
            <person name="Ghai R."/>
            <person name="Kavagutti S V."/>
        </authorList>
    </citation>
    <scope>NUCLEOTIDE SEQUENCE</scope>
</reference>
<organism evidence="2">
    <name type="scientific">freshwater metagenome</name>
    <dbReference type="NCBI Taxonomy" id="449393"/>
    <lineage>
        <taxon>unclassified sequences</taxon>
        <taxon>metagenomes</taxon>
        <taxon>ecological metagenomes</taxon>
    </lineage>
</organism>
<feature type="transmembrane region" description="Helical" evidence="1">
    <location>
        <begin position="20"/>
        <end position="42"/>
    </location>
</feature>
<accession>A0A6J7HIM9</accession>
<dbReference type="InterPro" id="IPR025443">
    <property type="entry name" value="DUF4307"/>
</dbReference>
<dbReference type="Pfam" id="PF14155">
    <property type="entry name" value="DUF4307"/>
    <property type="match status" value="1"/>
</dbReference>
<proteinExistence type="predicted"/>
<gene>
    <name evidence="2" type="ORF">UFOPK3610_01318</name>
</gene>
<keyword evidence="1" id="KW-0472">Membrane</keyword>
<evidence type="ECO:0000313" key="2">
    <source>
        <dbReference type="EMBL" id="CAB4919412.1"/>
    </source>
</evidence>
<dbReference type="EMBL" id="CAFBMR010000057">
    <property type="protein sequence ID" value="CAB4919412.1"/>
    <property type="molecule type" value="Genomic_DNA"/>
</dbReference>
<keyword evidence="1" id="KW-1133">Transmembrane helix</keyword>
<name>A0A6J7HIM9_9ZZZZ</name>
<sequence length="156" mass="16969">MKPKDVPPHIVARYRLGTPWWTIALVAVAVAAFGAAIAFGAWQLAAPKIESKVLTWRVLSPEHTDVTFEVRRNADSAVWCILRAQDETHIDVAYATIPLAAGASYVQLTYPLRTLATAYTVEILACEAGGPPVRVIPPQFPPGVFPPEQPWTPNSA</sequence>
<keyword evidence="1" id="KW-0812">Transmembrane</keyword>
<protein>
    <submittedName>
        <fullName evidence="2">Unannotated protein</fullName>
    </submittedName>
</protein>